<dbReference type="Gene3D" id="1.20.120.730">
    <property type="entry name" value="Sec23/Sec24 helical domain"/>
    <property type="match status" value="1"/>
</dbReference>
<dbReference type="VEuPathDB" id="MicrosporidiaDB:G9O61_00g001620"/>
<keyword evidence="9 12" id="KW-0653">Protein transport</keyword>
<evidence type="ECO:0000256" key="1">
    <source>
        <dbReference type="ARBA" id="ARBA00004299"/>
    </source>
</evidence>
<dbReference type="SUPFAM" id="SSF53300">
    <property type="entry name" value="vWA-like"/>
    <property type="match status" value="1"/>
</dbReference>
<dbReference type="VEuPathDB" id="MicrosporidiaDB:AAJ76_490008606"/>
<dbReference type="InterPro" id="IPR006895">
    <property type="entry name" value="Znf_Sec23_Sec24"/>
</dbReference>
<evidence type="ECO:0000259" key="13">
    <source>
        <dbReference type="Pfam" id="PF04810"/>
    </source>
</evidence>
<dbReference type="SUPFAM" id="SSF81811">
    <property type="entry name" value="Helical domain of Sec23/24"/>
    <property type="match status" value="1"/>
</dbReference>
<keyword evidence="8 12" id="KW-0931">ER-Golgi transport</keyword>
<dbReference type="InterPro" id="IPR012990">
    <property type="entry name" value="Beta-sandwich_Sec23_24"/>
</dbReference>
<dbReference type="InterPro" id="IPR036465">
    <property type="entry name" value="vWFA_dom_sf"/>
</dbReference>
<dbReference type="Pfam" id="PF08033">
    <property type="entry name" value="Sec23_BS"/>
    <property type="match status" value="1"/>
</dbReference>
<evidence type="ECO:0000256" key="12">
    <source>
        <dbReference type="RuleBase" id="RU365030"/>
    </source>
</evidence>
<dbReference type="PANTHER" id="PTHR11141:SF0">
    <property type="entry name" value="PROTEIN TRANSPORT PROTEIN SEC23"/>
    <property type="match status" value="1"/>
</dbReference>
<reference evidence="17 18" key="1">
    <citation type="journal article" date="2015" name="Environ. Microbiol.">
        <title>Genome analyses suggest the presence of polyploidy and recent human-driven expansions in eight global populations of the honeybee pathogen Nosema ceranae.</title>
        <authorList>
            <person name="Pelin A."/>
            <person name="Selman M."/>
            <person name="Aris-Brosou S."/>
            <person name="Farinelli L."/>
            <person name="Corradi N."/>
        </authorList>
    </citation>
    <scope>NUCLEOTIDE SEQUENCE [LARGE SCALE GENOMIC DNA]</scope>
    <source>
        <strain evidence="17 18">PA08 1199</strain>
    </source>
</reference>
<feature type="domain" description="Sec23/Sec24 trunk" evidence="14">
    <location>
        <begin position="118"/>
        <end position="359"/>
    </location>
</feature>
<keyword evidence="6 12" id="KW-0256">Endoplasmic reticulum</keyword>
<comment type="function">
    <text evidence="12">Component of the coat protein complex II (COPII) which promotes the formation of transport vesicles from the endoplasmic reticulum (ER). The coat has two main functions, the physical deformation of the endoplasmic reticulum membrane into vesicles and the selection of cargo molecules.</text>
</comment>
<evidence type="ECO:0000256" key="10">
    <source>
        <dbReference type="ARBA" id="ARBA00023136"/>
    </source>
</evidence>
<dbReference type="SUPFAM" id="SSF82754">
    <property type="entry name" value="C-terminal, gelsolin-like domain of Sec23/24"/>
    <property type="match status" value="1"/>
</dbReference>
<dbReference type="PANTHER" id="PTHR11141">
    <property type="entry name" value="PROTEIN TRANSPORT PROTEIN SEC23"/>
    <property type="match status" value="1"/>
</dbReference>
<dbReference type="InterPro" id="IPR006896">
    <property type="entry name" value="Sec23/24_trunk_dom"/>
</dbReference>
<dbReference type="OrthoDB" id="10256289at2759"/>
<dbReference type="AlphaFoldDB" id="A0A0F9WNZ6"/>
<dbReference type="SUPFAM" id="SSF82919">
    <property type="entry name" value="Zn-finger domain of Sec23/24"/>
    <property type="match status" value="1"/>
</dbReference>
<dbReference type="GO" id="GO:0008270">
    <property type="term" value="F:zinc ion binding"/>
    <property type="evidence" value="ECO:0007669"/>
    <property type="project" value="InterPro"/>
</dbReference>
<evidence type="ECO:0000256" key="7">
    <source>
        <dbReference type="ARBA" id="ARBA00022833"/>
    </source>
</evidence>
<dbReference type="SUPFAM" id="SSF81995">
    <property type="entry name" value="beta-sandwich domain of Sec23/24"/>
    <property type="match status" value="1"/>
</dbReference>
<evidence type="ECO:0000259" key="15">
    <source>
        <dbReference type="Pfam" id="PF04815"/>
    </source>
</evidence>
<dbReference type="InterPro" id="IPR029006">
    <property type="entry name" value="ADF-H/Gelsolin-like_dom_sf"/>
</dbReference>
<dbReference type="InterPro" id="IPR036174">
    <property type="entry name" value="Znf_Sec23_Sec24_sf"/>
</dbReference>
<dbReference type="Gene3D" id="2.30.30.380">
    <property type="entry name" value="Zn-finger domain of Sec23/24"/>
    <property type="match status" value="1"/>
</dbReference>
<keyword evidence="7 12" id="KW-0862">Zinc</keyword>
<dbReference type="RefSeq" id="XP_024330460.1">
    <property type="nucleotide sequence ID" value="XM_024475780.1"/>
</dbReference>
<dbReference type="GO" id="GO:0005789">
    <property type="term" value="C:endoplasmic reticulum membrane"/>
    <property type="evidence" value="ECO:0007669"/>
    <property type="project" value="UniProtKB-SubCell"/>
</dbReference>
<comment type="subcellular location">
    <subcellularLocation>
        <location evidence="12">Cytoplasm</location>
    </subcellularLocation>
    <subcellularLocation>
        <location evidence="1 12">Cytoplasmic vesicle</location>
        <location evidence="1 12">COPII-coated vesicle membrane</location>
        <topology evidence="1 12">Peripheral membrane protein</topology>
        <orientation evidence="1 12">Cytoplasmic side</orientation>
    </subcellularLocation>
    <subcellularLocation>
        <location evidence="2 12">Endoplasmic reticulum membrane</location>
        <topology evidence="2 12">Peripheral membrane protein</topology>
        <orientation evidence="2 12">Cytoplasmic side</orientation>
    </subcellularLocation>
    <subcellularLocation>
        <location evidence="12">Golgi apparatus membrane</location>
        <topology evidence="12">Peripheral membrane protein</topology>
        <orientation evidence="12">Cytoplasmic side</orientation>
    </subcellularLocation>
</comment>
<dbReference type="GeneID" id="36320727"/>
<dbReference type="VEuPathDB" id="MicrosporidiaDB:NCER_100418"/>
<feature type="domain" description="Sec23/Sec24 helical" evidence="15">
    <location>
        <begin position="473"/>
        <end position="570"/>
    </location>
</feature>
<keyword evidence="12" id="KW-0333">Golgi apparatus</keyword>
<dbReference type="GO" id="GO:0005096">
    <property type="term" value="F:GTPase activator activity"/>
    <property type="evidence" value="ECO:0007669"/>
    <property type="project" value="TreeGrafter"/>
</dbReference>
<comment type="similarity">
    <text evidence="3 12">Belongs to the SEC23/SEC24 family. SEC23 subfamily.</text>
</comment>
<evidence type="ECO:0000313" key="18">
    <source>
        <dbReference type="Proteomes" id="UP000034350"/>
    </source>
</evidence>
<protein>
    <recommendedName>
        <fullName evidence="12">Protein transport protein SEC23</fullName>
    </recommendedName>
</protein>
<evidence type="ECO:0000256" key="11">
    <source>
        <dbReference type="ARBA" id="ARBA00023329"/>
    </source>
</evidence>
<keyword evidence="12" id="KW-0963">Cytoplasm</keyword>
<evidence type="ECO:0000256" key="5">
    <source>
        <dbReference type="ARBA" id="ARBA00022723"/>
    </source>
</evidence>
<keyword evidence="11 12" id="KW-0968">Cytoplasmic vesicle</keyword>
<dbReference type="GO" id="GO:0070971">
    <property type="term" value="C:endoplasmic reticulum exit site"/>
    <property type="evidence" value="ECO:0007669"/>
    <property type="project" value="TreeGrafter"/>
</dbReference>
<dbReference type="Gene3D" id="3.40.50.410">
    <property type="entry name" value="von Willebrand factor, type A domain"/>
    <property type="match status" value="1"/>
</dbReference>
<dbReference type="Pfam" id="PF04815">
    <property type="entry name" value="Sec23_helical"/>
    <property type="match status" value="1"/>
</dbReference>
<evidence type="ECO:0000256" key="2">
    <source>
        <dbReference type="ARBA" id="ARBA00004397"/>
    </source>
</evidence>
<evidence type="ECO:0000313" key="17">
    <source>
        <dbReference type="EMBL" id="KKO74718.1"/>
    </source>
</evidence>
<keyword evidence="4 12" id="KW-0813">Transport</keyword>
<dbReference type="GO" id="GO:0090110">
    <property type="term" value="P:COPII-coated vesicle cargo loading"/>
    <property type="evidence" value="ECO:0007669"/>
    <property type="project" value="TreeGrafter"/>
</dbReference>
<proteinExistence type="inferred from homology"/>
<dbReference type="Gene3D" id="3.40.20.10">
    <property type="entry name" value="Severin"/>
    <property type="match status" value="1"/>
</dbReference>
<dbReference type="Gene3D" id="2.60.40.1670">
    <property type="entry name" value="beta-sandwich domain of Sec23/24"/>
    <property type="match status" value="1"/>
</dbReference>
<dbReference type="InterPro" id="IPR006900">
    <property type="entry name" value="Sec23/24_helical_dom"/>
</dbReference>
<feature type="domain" description="Sec23/Sec24 beta-sandwich" evidence="16">
    <location>
        <begin position="379"/>
        <end position="461"/>
    </location>
</feature>
<feature type="domain" description="Zinc finger Sec23/Sec24-type" evidence="13">
    <location>
        <begin position="50"/>
        <end position="87"/>
    </location>
</feature>
<evidence type="ECO:0000256" key="8">
    <source>
        <dbReference type="ARBA" id="ARBA00022892"/>
    </source>
</evidence>
<evidence type="ECO:0000256" key="4">
    <source>
        <dbReference type="ARBA" id="ARBA00022448"/>
    </source>
</evidence>
<evidence type="ECO:0000259" key="16">
    <source>
        <dbReference type="Pfam" id="PF08033"/>
    </source>
</evidence>
<dbReference type="Proteomes" id="UP000034350">
    <property type="component" value="Unassembled WGS sequence"/>
</dbReference>
<dbReference type="InterPro" id="IPR036180">
    <property type="entry name" value="Gelsolin-like_dom_sf"/>
</dbReference>
<name>A0A0F9WNZ6_9MICR</name>
<evidence type="ECO:0000259" key="14">
    <source>
        <dbReference type="Pfam" id="PF04811"/>
    </source>
</evidence>
<keyword evidence="5 12" id="KW-0479">Metal-binding</keyword>
<dbReference type="Pfam" id="PF04811">
    <property type="entry name" value="Sec23_trunk"/>
    <property type="match status" value="1"/>
</dbReference>
<evidence type="ECO:0000256" key="9">
    <source>
        <dbReference type="ARBA" id="ARBA00022927"/>
    </source>
</evidence>
<comment type="caution">
    <text evidence="17">The sequence shown here is derived from an EMBL/GenBank/DDBJ whole genome shotgun (WGS) entry which is preliminary data.</text>
</comment>
<dbReference type="GO" id="GO:0006886">
    <property type="term" value="P:intracellular protein transport"/>
    <property type="evidence" value="ECO:0007669"/>
    <property type="project" value="InterPro"/>
</dbReference>
<sequence>MEDAIREIEERDGIRLTWNVWSTKTSESSKIPIACMYNIHQQTNSLECEPIYCLSCRSILNFCCSIDYGRQTWNCVICGTRNNLPSHAKDISPDNILPEMSEENSTVEYVLCKESLFPPVFFFIVDTCSFDEARHKILINALKVMFSEIPDDCLIGFIKFGTNIELIEINKTSPRRTYLFSGQVEYTPKTLINLDSLSVKGASTILGKFLVRKDECKDFVFDLISNLPQDPFPVVDAYKPIRCTGSAVSLAVSLLEGNFNNSAVKYLLFTQGACTLGPGTVTSIKYKEKGKNDNVDENDAVYDKAALKYYTDLGNRIIDLGHGLDILACTIEDIGINHMEKLTSLTGGMLIMAQDFNEEIYVTSCEKIMAKNNNILLQGFNGKVVVKTSKNLEYKGILGMGKKHNVHWKLGSLFPNTNITLLLSQTSEVKHEDFGYVQIVTQYQRSDKKLVVRVTTFARMFSENKNECINSFDQEAATVFQARFLLLKNYDEVKDCERMIEKNLIRFVKSYGNFSKGIPGSLVLPDSMSYYPNFMFFFKRSLLVQTEDVSKDEAVYFKNLLYREKVDEALKMIKPALISYHYESGIMPVELDTKSIQPDVILVLDTLHNVVVSRGSYVASWIKEGLHEQEEYLSLKEVIEQSEEFARELCLRLPTPQFCITEENKSQQRILHHYVNPSASGVVITENISYDKFFDALSRVVVNSDE</sequence>
<accession>A0A0F9WNZ6</accession>
<evidence type="ECO:0000256" key="3">
    <source>
        <dbReference type="ARBA" id="ARBA00009210"/>
    </source>
</evidence>
<dbReference type="InterPro" id="IPR036175">
    <property type="entry name" value="Sec23/24_helical_dom_sf"/>
</dbReference>
<keyword evidence="18" id="KW-1185">Reference proteome</keyword>
<gene>
    <name evidence="17" type="ORF">AAJ76_490008606</name>
</gene>
<organism evidence="17 18">
    <name type="scientific">Vairimorpha ceranae</name>
    <dbReference type="NCBI Taxonomy" id="40302"/>
    <lineage>
        <taxon>Eukaryota</taxon>
        <taxon>Fungi</taxon>
        <taxon>Fungi incertae sedis</taxon>
        <taxon>Microsporidia</taxon>
        <taxon>Nosematidae</taxon>
        <taxon>Vairimorpha</taxon>
    </lineage>
</organism>
<evidence type="ECO:0000256" key="6">
    <source>
        <dbReference type="ARBA" id="ARBA00022824"/>
    </source>
</evidence>
<dbReference type="GO" id="GO:0030127">
    <property type="term" value="C:COPII vesicle coat"/>
    <property type="evidence" value="ECO:0007669"/>
    <property type="project" value="InterPro"/>
</dbReference>
<dbReference type="GO" id="GO:0000139">
    <property type="term" value="C:Golgi membrane"/>
    <property type="evidence" value="ECO:0007669"/>
    <property type="project" value="UniProtKB-SubCell"/>
</dbReference>
<dbReference type="EMBL" id="JPQZ01000049">
    <property type="protein sequence ID" value="KKO74718.1"/>
    <property type="molecule type" value="Genomic_DNA"/>
</dbReference>
<dbReference type="InterPro" id="IPR037364">
    <property type="entry name" value="Sec23"/>
</dbReference>
<keyword evidence="10 12" id="KW-0472">Membrane</keyword>
<dbReference type="Pfam" id="PF04810">
    <property type="entry name" value="zf-Sec23_Sec24"/>
    <property type="match status" value="1"/>
</dbReference>